<gene>
    <name evidence="2" type="ORF">CspeluHIS016_0304070</name>
</gene>
<reference evidence="2" key="1">
    <citation type="journal article" date="2023" name="BMC Genomics">
        <title>Chromosome-level genome assemblies of Cutaneotrichosporon spp. (Trichosporonales, Basidiomycota) reveal imbalanced evolution between nucleotide sequences and chromosome synteny.</title>
        <authorList>
            <person name="Kobayashi Y."/>
            <person name="Kayamori A."/>
            <person name="Aoki K."/>
            <person name="Shiwa Y."/>
            <person name="Matsutani M."/>
            <person name="Fujita N."/>
            <person name="Sugita T."/>
            <person name="Iwasaki W."/>
            <person name="Tanaka N."/>
            <person name="Takashima M."/>
        </authorList>
    </citation>
    <scope>NUCLEOTIDE SEQUENCE</scope>
    <source>
        <strain evidence="2">HIS016</strain>
    </source>
</reference>
<proteinExistence type="predicted"/>
<keyword evidence="3" id="KW-1185">Reference proteome</keyword>
<dbReference type="EMBL" id="BTCM01000003">
    <property type="protein sequence ID" value="GMK56567.1"/>
    <property type="molecule type" value="Genomic_DNA"/>
</dbReference>
<evidence type="ECO:0000313" key="2">
    <source>
        <dbReference type="EMBL" id="GMK56567.1"/>
    </source>
</evidence>
<organism evidence="2 3">
    <name type="scientific">Cutaneotrichosporon spelunceum</name>
    <dbReference type="NCBI Taxonomy" id="1672016"/>
    <lineage>
        <taxon>Eukaryota</taxon>
        <taxon>Fungi</taxon>
        <taxon>Dikarya</taxon>
        <taxon>Basidiomycota</taxon>
        <taxon>Agaricomycotina</taxon>
        <taxon>Tremellomycetes</taxon>
        <taxon>Trichosporonales</taxon>
        <taxon>Trichosporonaceae</taxon>
        <taxon>Cutaneotrichosporon</taxon>
    </lineage>
</organism>
<reference evidence="2" key="2">
    <citation type="submission" date="2023-06" db="EMBL/GenBank/DDBJ databases">
        <authorList>
            <person name="Kobayashi Y."/>
            <person name="Kayamori A."/>
            <person name="Aoki K."/>
            <person name="Shiwa Y."/>
            <person name="Fujita N."/>
            <person name="Sugita T."/>
            <person name="Iwasaki W."/>
            <person name="Tanaka N."/>
            <person name="Takashima M."/>
        </authorList>
    </citation>
    <scope>NUCLEOTIDE SEQUENCE</scope>
    <source>
        <strain evidence="2">HIS016</strain>
    </source>
</reference>
<dbReference type="PANTHER" id="PTHR40132:SF1">
    <property type="entry name" value="PRE-MRNA-SPLICING FACTOR 38B"/>
    <property type="match status" value="1"/>
</dbReference>
<evidence type="ECO:0000313" key="3">
    <source>
        <dbReference type="Proteomes" id="UP001222932"/>
    </source>
</evidence>
<feature type="compositionally biased region" description="Basic and acidic residues" evidence="1">
    <location>
        <begin position="1"/>
        <end position="17"/>
    </location>
</feature>
<dbReference type="PANTHER" id="PTHR40132">
    <property type="entry name" value="PRE-MRNA-SPLICING FACTOR 38B"/>
    <property type="match status" value="1"/>
</dbReference>
<evidence type="ECO:0000256" key="1">
    <source>
        <dbReference type="SAM" id="MobiDB-lite"/>
    </source>
</evidence>
<dbReference type="AlphaFoldDB" id="A0AAD3TTF9"/>
<feature type="region of interest" description="Disordered" evidence="1">
    <location>
        <begin position="1"/>
        <end position="22"/>
    </location>
</feature>
<comment type="caution">
    <text evidence="2">The sequence shown here is derived from an EMBL/GenBank/DDBJ whole genome shotgun (WGS) entry which is preliminary data.</text>
</comment>
<dbReference type="Proteomes" id="UP001222932">
    <property type="component" value="Unassembled WGS sequence"/>
</dbReference>
<protein>
    <submittedName>
        <fullName evidence="2">Uncharacterized protein</fullName>
    </submittedName>
</protein>
<sequence>MDRYFKRDYDPRLDVGKVPKTGQATAIGWDNMLAVLKERGKKRRRNSPTLSSSPEPERKARPSGIHHKPVVNSVPAEMKEIMEMEYTRRGQTRAWDVGKDTSD</sequence>
<name>A0AAD3TTF9_9TREE</name>
<feature type="region of interest" description="Disordered" evidence="1">
    <location>
        <begin position="38"/>
        <end position="72"/>
    </location>
</feature>
<accession>A0AAD3TTF9</accession>